<dbReference type="OrthoDB" id="2690723at2759"/>
<accession>A0A0C9W741</accession>
<dbReference type="AlphaFoldDB" id="A0A0C9W741"/>
<evidence type="ECO:0000313" key="2">
    <source>
        <dbReference type="EMBL" id="KIJ58122.1"/>
    </source>
</evidence>
<evidence type="ECO:0000313" key="3">
    <source>
        <dbReference type="Proteomes" id="UP000053820"/>
    </source>
</evidence>
<dbReference type="EMBL" id="KN839984">
    <property type="protein sequence ID" value="KIJ58122.1"/>
    <property type="molecule type" value="Genomic_DNA"/>
</dbReference>
<keyword evidence="3" id="KW-1185">Reference proteome</keyword>
<gene>
    <name evidence="2" type="ORF">HYDPIDRAFT_34474</name>
</gene>
<reference evidence="2 3" key="1">
    <citation type="submission" date="2014-04" db="EMBL/GenBank/DDBJ databases">
        <title>Evolutionary Origins and Diversification of the Mycorrhizal Mutualists.</title>
        <authorList>
            <consortium name="DOE Joint Genome Institute"/>
            <consortium name="Mycorrhizal Genomics Consortium"/>
            <person name="Kohler A."/>
            <person name="Kuo A."/>
            <person name="Nagy L.G."/>
            <person name="Floudas D."/>
            <person name="Copeland A."/>
            <person name="Barry K.W."/>
            <person name="Cichocki N."/>
            <person name="Veneault-Fourrey C."/>
            <person name="LaButti K."/>
            <person name="Lindquist E.A."/>
            <person name="Lipzen A."/>
            <person name="Lundell T."/>
            <person name="Morin E."/>
            <person name="Murat C."/>
            <person name="Riley R."/>
            <person name="Ohm R."/>
            <person name="Sun H."/>
            <person name="Tunlid A."/>
            <person name="Henrissat B."/>
            <person name="Grigoriev I.V."/>
            <person name="Hibbett D.S."/>
            <person name="Martin F."/>
        </authorList>
    </citation>
    <scope>NUCLEOTIDE SEQUENCE [LARGE SCALE GENOMIC DNA]</scope>
    <source>
        <strain evidence="2 3">MD-312</strain>
    </source>
</reference>
<evidence type="ECO:0000256" key="1">
    <source>
        <dbReference type="SAM" id="MobiDB-lite"/>
    </source>
</evidence>
<dbReference type="HOGENOM" id="CLU_663172_0_0_1"/>
<sequence>MPPRNKDKTQGETKKRGKKKSDEKQKEKEEKQGRLKNDVEKLVEETTPKLEDAILKAEELNCLSREAMIGVARFDIVGNRERLKFGTWNPRAVKEEEVNKLVESFLQHGLNRFDYSNAIPLCVLPGVVKSNSYMPMDEFLKQDPSFSNTKLPILEFTDSMRAVLAAGGAHRLSALNKYLTRNMELLVDIERHLQNEDDGNPETRRSKKSRDEIAGVLAYKGQWLVIIYDLNKVQADDGKLGLHISANQRHYNYRESAEEGLVQLYQLMVATHQTWRDMHAPQGSRPTLNQGKQYQLLSQDYVSKLFGHLMHPSTSHYIHSPVFKLKKLHSDLISPYGGLLSVLFMDMEDKLRMCFNDVVLDNAEVERVIESMSREDDDDAWKMGTKSREDMMSMLRSAPTVFEVIGDNLRAILDQA</sequence>
<dbReference type="Proteomes" id="UP000053820">
    <property type="component" value="Unassembled WGS sequence"/>
</dbReference>
<organism evidence="2 3">
    <name type="scientific">Hydnomerulius pinastri MD-312</name>
    <dbReference type="NCBI Taxonomy" id="994086"/>
    <lineage>
        <taxon>Eukaryota</taxon>
        <taxon>Fungi</taxon>
        <taxon>Dikarya</taxon>
        <taxon>Basidiomycota</taxon>
        <taxon>Agaricomycotina</taxon>
        <taxon>Agaricomycetes</taxon>
        <taxon>Agaricomycetidae</taxon>
        <taxon>Boletales</taxon>
        <taxon>Boletales incertae sedis</taxon>
        <taxon>Leucogyrophana</taxon>
    </lineage>
</organism>
<name>A0A0C9W741_9AGAM</name>
<feature type="region of interest" description="Disordered" evidence="1">
    <location>
        <begin position="1"/>
        <end position="38"/>
    </location>
</feature>
<proteinExistence type="predicted"/>
<protein>
    <submittedName>
        <fullName evidence="2">Uncharacterized protein</fullName>
    </submittedName>
</protein>
<feature type="non-terminal residue" evidence="2">
    <location>
        <position position="416"/>
    </location>
</feature>